<dbReference type="GO" id="GO:0003677">
    <property type="term" value="F:DNA binding"/>
    <property type="evidence" value="ECO:0007669"/>
    <property type="project" value="InterPro"/>
</dbReference>
<dbReference type="GO" id="GO:0045892">
    <property type="term" value="P:negative regulation of DNA-templated transcription"/>
    <property type="evidence" value="ECO:0007669"/>
    <property type="project" value="InterPro"/>
</dbReference>
<reference evidence="2 3" key="1">
    <citation type="submission" date="2016-10" db="EMBL/GenBank/DDBJ databases">
        <authorList>
            <person name="de Groot N.N."/>
        </authorList>
    </citation>
    <scope>NUCLEOTIDE SEQUENCE [LARGE SCALE GENOMIC DNA]</scope>
    <source>
        <strain evidence="2 3">DSM 27078</strain>
    </source>
</reference>
<keyword evidence="3" id="KW-1185">Reference proteome</keyword>
<protein>
    <submittedName>
        <fullName evidence="2">Bacteriophage CI repressor helix-turn-helix domain-containing protein</fullName>
    </submittedName>
</protein>
<dbReference type="Pfam" id="PF07022">
    <property type="entry name" value="Phage_CI_repr"/>
    <property type="match status" value="1"/>
</dbReference>
<dbReference type="AlphaFoldDB" id="A0A1H9CRB5"/>
<organism evidence="2 3">
    <name type="scientific">Flavobacterium urocaniciphilum</name>
    <dbReference type="NCBI Taxonomy" id="1299341"/>
    <lineage>
        <taxon>Bacteria</taxon>
        <taxon>Pseudomonadati</taxon>
        <taxon>Bacteroidota</taxon>
        <taxon>Flavobacteriia</taxon>
        <taxon>Flavobacteriales</taxon>
        <taxon>Flavobacteriaceae</taxon>
        <taxon>Flavobacterium</taxon>
    </lineage>
</organism>
<dbReference type="RefSeq" id="WP_091468197.1">
    <property type="nucleotide sequence ID" value="NZ_FOEI01000005.1"/>
</dbReference>
<evidence type="ECO:0000313" key="2">
    <source>
        <dbReference type="EMBL" id="SEQ03168.1"/>
    </source>
</evidence>
<dbReference type="EMBL" id="FOEI01000005">
    <property type="protein sequence ID" value="SEQ03168.1"/>
    <property type="molecule type" value="Genomic_DNA"/>
</dbReference>
<dbReference type="OrthoDB" id="1425504at2"/>
<dbReference type="Proteomes" id="UP000198648">
    <property type="component" value="Unassembled WGS sequence"/>
</dbReference>
<evidence type="ECO:0000313" key="3">
    <source>
        <dbReference type="Proteomes" id="UP000198648"/>
    </source>
</evidence>
<evidence type="ECO:0000259" key="1">
    <source>
        <dbReference type="Pfam" id="PF07022"/>
    </source>
</evidence>
<name>A0A1H9CRB5_9FLAO</name>
<accession>A0A1H9CRB5</accession>
<dbReference type="InterPro" id="IPR010982">
    <property type="entry name" value="Lambda_DNA-bd_dom_sf"/>
</dbReference>
<proteinExistence type="predicted"/>
<sequence>MQQKNAQNATNILIRLKNHLNINTDSSLSEFLNIKPNTISSWKKRNTLDYNKIIEKCLELNIDLNAIFNEEAESAQENSTPIISKDLIYQYTSGHLNDTLDRLPNMKLPFLENKESRVFQIDMSIIDPSSNKDCFAICEKTALVNINEEDIIIVISNKLGFFVTKIKRSSTDAAKTIITMADDSPFKNNFSISIKDIDEIWKVNGILSLV</sequence>
<gene>
    <name evidence="2" type="ORF">SAMN05444005_10512</name>
</gene>
<dbReference type="InterPro" id="IPR010744">
    <property type="entry name" value="Phage_CI_N"/>
</dbReference>
<dbReference type="Gene3D" id="1.10.260.40">
    <property type="entry name" value="lambda repressor-like DNA-binding domains"/>
    <property type="match status" value="1"/>
</dbReference>
<feature type="domain" description="Bacteriophage CI repressor N-terminal" evidence="1">
    <location>
        <begin position="13"/>
        <end position="67"/>
    </location>
</feature>